<dbReference type="EMBL" id="BDFE01000017">
    <property type="protein sequence ID" value="GAU09356.1"/>
    <property type="molecule type" value="Genomic_DNA"/>
</dbReference>
<keyword evidence="2" id="KW-1185">Reference proteome</keyword>
<comment type="caution">
    <text evidence="1">The sequence shown here is derived from an EMBL/GenBank/DDBJ whole genome shotgun (WGS) entry which is preliminary data.</text>
</comment>
<reference evidence="2" key="1">
    <citation type="submission" date="2016-06" db="EMBL/GenBank/DDBJ databases">
        <title>Draft genome sequence of Desulfoplanes formicivorans strain Pf12B.</title>
        <authorList>
            <person name="Watanabe M."/>
            <person name="Kojima H."/>
            <person name="Fukui M."/>
        </authorList>
    </citation>
    <scope>NUCLEOTIDE SEQUENCE [LARGE SCALE GENOMIC DNA]</scope>
    <source>
        <strain evidence="2">Pf12B</strain>
    </source>
</reference>
<dbReference type="PROSITE" id="PS51257">
    <property type="entry name" value="PROKAR_LIPOPROTEIN"/>
    <property type="match status" value="1"/>
</dbReference>
<accession>A0A194AJX2</accession>
<protein>
    <recommendedName>
        <fullName evidence="3">Lipoprotein</fullName>
    </recommendedName>
</protein>
<proteinExistence type="predicted"/>
<evidence type="ECO:0000313" key="1">
    <source>
        <dbReference type="EMBL" id="GAU09356.1"/>
    </source>
</evidence>
<name>A0A194AJX2_9BACT</name>
<evidence type="ECO:0008006" key="3">
    <source>
        <dbReference type="Google" id="ProtNLM"/>
    </source>
</evidence>
<organism evidence="1 2">
    <name type="scientific">Desulfoplanes formicivorans</name>
    <dbReference type="NCBI Taxonomy" id="1592317"/>
    <lineage>
        <taxon>Bacteria</taxon>
        <taxon>Pseudomonadati</taxon>
        <taxon>Thermodesulfobacteriota</taxon>
        <taxon>Desulfovibrionia</taxon>
        <taxon>Desulfovibrionales</taxon>
        <taxon>Desulfoplanaceae</taxon>
        <taxon>Desulfoplanes</taxon>
    </lineage>
</organism>
<sequence length="196" mass="22862">MPVTPHRLALLLPVMLFLFGCTRVPDPQPVFDSVRLYTESIDLTMHMLANDALYQRLEQSLPNIKRAHGLEKERCLILTGWSPFSDKVSNPSAEHVLHQLEKSDWHLHKKHPDKTITSRLIPIFPCALEFTMRYTVDDTDYVDMGMDVITRDNYLFSIKIHGNATVMDQEHARFRQEFDQIRRVLKTLHDQEPPQT</sequence>
<dbReference type="Proteomes" id="UP000095200">
    <property type="component" value="Unassembled WGS sequence"/>
</dbReference>
<gene>
    <name evidence="1" type="ORF">DPF_2079</name>
</gene>
<dbReference type="AlphaFoldDB" id="A0A194AJX2"/>
<evidence type="ECO:0000313" key="2">
    <source>
        <dbReference type="Proteomes" id="UP000095200"/>
    </source>
</evidence>